<dbReference type="Proteomes" id="UP000562492">
    <property type="component" value="Unassembled WGS sequence"/>
</dbReference>
<protein>
    <recommendedName>
        <fullName evidence="3">ATPase with chaperone activity</fullName>
    </recommendedName>
</protein>
<dbReference type="EMBL" id="JACHKZ010000006">
    <property type="protein sequence ID" value="MBB6577243.1"/>
    <property type="molecule type" value="Genomic_DNA"/>
</dbReference>
<gene>
    <name evidence="1" type="ORF">HNP33_001298</name>
</gene>
<sequence length="106" mass="11745">MQDGSQIFIPDSFIALHQGRNHKLLTPLAEVAARYELCEDLAQMLVEQAQILYHQSAPSEAAILKTMLMGLQGEGAVVTPHEARWVILRLAELLGWKAPELAQPES</sequence>
<comment type="caution">
    <text evidence="1">The sequence shown here is derived from an EMBL/GenBank/DDBJ whole genome shotgun (WGS) entry which is preliminary data.</text>
</comment>
<accession>A0ABR6RDN6</accession>
<proteinExistence type="predicted"/>
<reference evidence="1 2" key="1">
    <citation type="submission" date="2020-08" db="EMBL/GenBank/DDBJ databases">
        <title>Functional genomics of gut bacteria from endangered species of beetles.</title>
        <authorList>
            <person name="Carlos-Shanley C."/>
        </authorList>
    </citation>
    <scope>NUCLEOTIDE SEQUENCE [LARGE SCALE GENOMIC DNA]</scope>
    <source>
        <strain evidence="1 2">S00124</strain>
    </source>
</reference>
<evidence type="ECO:0000313" key="1">
    <source>
        <dbReference type="EMBL" id="MBB6577243.1"/>
    </source>
</evidence>
<evidence type="ECO:0008006" key="3">
    <source>
        <dbReference type="Google" id="ProtNLM"/>
    </source>
</evidence>
<dbReference type="RefSeq" id="WP_184706790.1">
    <property type="nucleotide sequence ID" value="NZ_JACHKZ010000006.1"/>
</dbReference>
<evidence type="ECO:0000313" key="2">
    <source>
        <dbReference type="Proteomes" id="UP000562492"/>
    </source>
</evidence>
<keyword evidence="2" id="KW-1185">Reference proteome</keyword>
<organism evidence="1 2">
    <name type="scientific">Comamonas odontotermitis</name>
    <dbReference type="NCBI Taxonomy" id="379895"/>
    <lineage>
        <taxon>Bacteria</taxon>
        <taxon>Pseudomonadati</taxon>
        <taxon>Pseudomonadota</taxon>
        <taxon>Betaproteobacteria</taxon>
        <taxon>Burkholderiales</taxon>
        <taxon>Comamonadaceae</taxon>
        <taxon>Comamonas</taxon>
    </lineage>
</organism>
<name>A0ABR6RDN6_9BURK</name>